<dbReference type="InterPro" id="IPR035906">
    <property type="entry name" value="MetI-like_sf"/>
</dbReference>
<evidence type="ECO:0000256" key="5">
    <source>
        <dbReference type="ARBA" id="ARBA00022989"/>
    </source>
</evidence>
<feature type="transmembrane region" description="Helical" evidence="7">
    <location>
        <begin position="69"/>
        <end position="88"/>
    </location>
</feature>
<dbReference type="AlphaFoldDB" id="A0A9E6ZQ87"/>
<evidence type="ECO:0000313" key="10">
    <source>
        <dbReference type="Proteomes" id="UP000829401"/>
    </source>
</evidence>
<keyword evidence="2 7" id="KW-0813">Transport</keyword>
<gene>
    <name evidence="9" type="ORF">K1I37_17685</name>
</gene>
<dbReference type="SUPFAM" id="SSF161098">
    <property type="entry name" value="MetI-like"/>
    <property type="match status" value="1"/>
</dbReference>
<evidence type="ECO:0000256" key="1">
    <source>
        <dbReference type="ARBA" id="ARBA00004651"/>
    </source>
</evidence>
<evidence type="ECO:0000259" key="8">
    <source>
        <dbReference type="PROSITE" id="PS50928"/>
    </source>
</evidence>
<dbReference type="PROSITE" id="PS50928">
    <property type="entry name" value="ABC_TM1"/>
    <property type="match status" value="1"/>
</dbReference>
<organism evidence="9 10">
    <name type="scientific">Alicyclobacillus acidoterrestris (strain ATCC 49025 / DSM 3922 / CIP 106132 / NCIMB 13137 / GD3B)</name>
    <dbReference type="NCBI Taxonomy" id="1356854"/>
    <lineage>
        <taxon>Bacteria</taxon>
        <taxon>Bacillati</taxon>
        <taxon>Bacillota</taxon>
        <taxon>Bacilli</taxon>
        <taxon>Bacillales</taxon>
        <taxon>Alicyclobacillaceae</taxon>
        <taxon>Alicyclobacillus</taxon>
    </lineage>
</organism>
<comment type="subcellular location">
    <subcellularLocation>
        <location evidence="1 7">Cell membrane</location>
        <topology evidence="1 7">Multi-pass membrane protein</topology>
    </subcellularLocation>
</comment>
<evidence type="ECO:0000256" key="3">
    <source>
        <dbReference type="ARBA" id="ARBA00022475"/>
    </source>
</evidence>
<dbReference type="Gene3D" id="1.10.3720.10">
    <property type="entry name" value="MetI-like"/>
    <property type="match status" value="1"/>
</dbReference>
<keyword evidence="5 7" id="KW-1133">Transmembrane helix</keyword>
<accession>A0A9E6ZQ87</accession>
<evidence type="ECO:0000313" key="9">
    <source>
        <dbReference type="EMBL" id="UNO48470.1"/>
    </source>
</evidence>
<name>A0A9E6ZQ87_ALIAG</name>
<keyword evidence="4 7" id="KW-0812">Transmembrane</keyword>
<comment type="caution">
    <text evidence="7">Lacks conserved residue(s) required for the propagation of feature annotation.</text>
</comment>
<evidence type="ECO:0000256" key="4">
    <source>
        <dbReference type="ARBA" id="ARBA00022692"/>
    </source>
</evidence>
<evidence type="ECO:0000256" key="2">
    <source>
        <dbReference type="ARBA" id="ARBA00022448"/>
    </source>
</evidence>
<dbReference type="Proteomes" id="UP000829401">
    <property type="component" value="Chromosome"/>
</dbReference>
<keyword evidence="6 7" id="KW-0472">Membrane</keyword>
<dbReference type="InterPro" id="IPR000515">
    <property type="entry name" value="MetI-like"/>
</dbReference>
<comment type="similarity">
    <text evidence="7">Belongs to the binding-protein-dependent transport system permease family.</text>
</comment>
<keyword evidence="3" id="KW-1003">Cell membrane</keyword>
<dbReference type="EMBL" id="CP080467">
    <property type="protein sequence ID" value="UNO48470.1"/>
    <property type="molecule type" value="Genomic_DNA"/>
</dbReference>
<reference evidence="10" key="1">
    <citation type="journal article" date="2022" name="G3 (Bethesda)">
        <title>Unveiling the complete genome sequence of Alicyclobacillus acidoterrestris DSM 3922T, a taint-producing strain.</title>
        <authorList>
            <person name="Leonardo I.C."/>
            <person name="Barreto Crespo M.T."/>
            <person name="Gaspar F.B."/>
        </authorList>
    </citation>
    <scope>NUCLEOTIDE SEQUENCE [LARGE SCALE GENOMIC DNA]</scope>
    <source>
        <strain evidence="10">DSM 3922</strain>
    </source>
</reference>
<sequence>MSYFAGYVLGFVRMIVSKRKRPRKIVDALAILTESFPDSMYVIVIALIAIMVQVHLNVTIPAFPEGTPSFVNTLIPALALGLPGGIYLQKAIYVDMMEQSSADYIKVAKATGASPVRIFIRQVTPNIHPIAFSFNASGSAFY</sequence>
<proteinExistence type="inferred from homology"/>
<feature type="domain" description="ABC transmembrane type-1" evidence="8">
    <location>
        <begin position="1"/>
        <end position="142"/>
    </location>
</feature>
<dbReference type="PANTHER" id="PTHR30465">
    <property type="entry name" value="INNER MEMBRANE ABC TRANSPORTER"/>
    <property type="match status" value="1"/>
</dbReference>
<dbReference type="KEGG" id="aaco:K1I37_17685"/>
<evidence type="ECO:0000256" key="7">
    <source>
        <dbReference type="RuleBase" id="RU363032"/>
    </source>
</evidence>
<dbReference type="GO" id="GO:0005886">
    <property type="term" value="C:plasma membrane"/>
    <property type="evidence" value="ECO:0007669"/>
    <property type="project" value="UniProtKB-SubCell"/>
</dbReference>
<evidence type="ECO:0000256" key="6">
    <source>
        <dbReference type="ARBA" id="ARBA00023136"/>
    </source>
</evidence>
<protein>
    <submittedName>
        <fullName evidence="9">ABC transporter permease subunit</fullName>
    </submittedName>
</protein>
<dbReference type="Pfam" id="PF00528">
    <property type="entry name" value="BPD_transp_1"/>
    <property type="match status" value="1"/>
</dbReference>
<keyword evidence="10" id="KW-1185">Reference proteome</keyword>
<dbReference type="GO" id="GO:0055085">
    <property type="term" value="P:transmembrane transport"/>
    <property type="evidence" value="ECO:0007669"/>
    <property type="project" value="InterPro"/>
</dbReference>